<dbReference type="AlphaFoldDB" id="A0A812Z4U9"/>
<keyword evidence="1" id="KW-0175">Coiled coil</keyword>
<protein>
    <submittedName>
        <fullName evidence="2">NLRC3 protein</fullName>
    </submittedName>
</protein>
<accession>A0A812Z4U9</accession>
<gene>
    <name evidence="2" type="primary">NLRC3</name>
    <name evidence="2" type="ORF">SNEC2469_LOCUS24052</name>
</gene>
<name>A0A812Z4U9_9DINO</name>
<sequence length="470" mass="51283">MQRAAAHDGEFLAEKLVKQLLGLGSNPRVDAALVRDLRPFLQGLPVHLAETAALIETRQPPQESARESLSQLSEDLQSLQAKLGEAAKAPEDAEAAAARSCLEELQSRLEAISEASDDDALAMLTEAKELLEGSASLMLVNRMGSFEHFESSLSEPLHELWDFASDHPPVGARIVLKGSGFGALNVASFNVLNMHYMKYIDNDWQGLKGSKMQQSPAEQRAEELVSVILRILHHPSHPKAVLCLQECWSEFLNLLEAKLGAQGCRIRCTGDRSQKNQEAIVYNSAYVELVDFHCLQEPYSSDLKKVIAVACFKLQGGGEASNGQLRIVTTHLPGTPYSPACRDFSDALSSEIKADCGKIPTLLMGDLNFPLEVLRPLLKHFGRLRDVHFAAIPYPTNVSQASLIPKRIDCIASLSPSDVLEVAALGADEVLHGLQPQVDLLRFRSAALLSVSAHDGVVYVIRVKPTSPMC</sequence>
<organism evidence="2 3">
    <name type="scientific">Symbiodinium necroappetens</name>
    <dbReference type="NCBI Taxonomy" id="1628268"/>
    <lineage>
        <taxon>Eukaryota</taxon>
        <taxon>Sar</taxon>
        <taxon>Alveolata</taxon>
        <taxon>Dinophyceae</taxon>
        <taxon>Suessiales</taxon>
        <taxon>Symbiodiniaceae</taxon>
        <taxon>Symbiodinium</taxon>
    </lineage>
</organism>
<dbReference type="EMBL" id="CAJNJA010045697">
    <property type="protein sequence ID" value="CAE7811584.1"/>
    <property type="molecule type" value="Genomic_DNA"/>
</dbReference>
<dbReference type="OrthoDB" id="414976at2759"/>
<keyword evidence="3" id="KW-1185">Reference proteome</keyword>
<comment type="caution">
    <text evidence="2">The sequence shown here is derived from an EMBL/GenBank/DDBJ whole genome shotgun (WGS) entry which is preliminary data.</text>
</comment>
<dbReference type="InterPro" id="IPR036691">
    <property type="entry name" value="Endo/exonu/phosph_ase_sf"/>
</dbReference>
<dbReference type="Proteomes" id="UP000601435">
    <property type="component" value="Unassembled WGS sequence"/>
</dbReference>
<dbReference type="SUPFAM" id="SSF56219">
    <property type="entry name" value="DNase I-like"/>
    <property type="match status" value="1"/>
</dbReference>
<feature type="coiled-coil region" evidence="1">
    <location>
        <begin position="62"/>
        <end position="115"/>
    </location>
</feature>
<dbReference type="Gene3D" id="3.60.10.10">
    <property type="entry name" value="Endonuclease/exonuclease/phosphatase"/>
    <property type="match status" value="1"/>
</dbReference>
<evidence type="ECO:0000313" key="2">
    <source>
        <dbReference type="EMBL" id="CAE7811584.1"/>
    </source>
</evidence>
<reference evidence="2" key="1">
    <citation type="submission" date="2021-02" db="EMBL/GenBank/DDBJ databases">
        <authorList>
            <person name="Dougan E. K."/>
            <person name="Rhodes N."/>
            <person name="Thang M."/>
            <person name="Chan C."/>
        </authorList>
    </citation>
    <scope>NUCLEOTIDE SEQUENCE</scope>
</reference>
<evidence type="ECO:0000256" key="1">
    <source>
        <dbReference type="SAM" id="Coils"/>
    </source>
</evidence>
<evidence type="ECO:0000313" key="3">
    <source>
        <dbReference type="Proteomes" id="UP000601435"/>
    </source>
</evidence>
<proteinExistence type="predicted"/>